<dbReference type="EMBL" id="JAMXLT020000018">
    <property type="protein sequence ID" value="MDW8549453.1"/>
    <property type="molecule type" value="Genomic_DNA"/>
</dbReference>
<dbReference type="PANTHER" id="PTHR33607">
    <property type="entry name" value="ENDONUCLEASE-1"/>
    <property type="match status" value="1"/>
</dbReference>
<evidence type="ECO:0000313" key="8">
    <source>
        <dbReference type="Proteomes" id="UP001204439"/>
    </source>
</evidence>
<dbReference type="InterPro" id="IPR003961">
    <property type="entry name" value="FN3_dom"/>
</dbReference>
<proteinExistence type="inferred from homology"/>
<keyword evidence="8" id="KW-1185">Reference proteome</keyword>
<keyword evidence="2" id="KW-0540">Nuclease</keyword>
<dbReference type="SUPFAM" id="SSF49265">
    <property type="entry name" value="Fibronectin type III"/>
    <property type="match status" value="1"/>
</dbReference>
<feature type="signal peptide" evidence="5">
    <location>
        <begin position="1"/>
        <end position="19"/>
    </location>
</feature>
<dbReference type="Proteomes" id="UP001204439">
    <property type="component" value="Unassembled WGS sequence"/>
</dbReference>
<dbReference type="NCBIfam" id="TIGR04183">
    <property type="entry name" value="Por_Secre_tail"/>
    <property type="match status" value="1"/>
</dbReference>
<dbReference type="InterPro" id="IPR036116">
    <property type="entry name" value="FN3_sf"/>
</dbReference>
<keyword evidence="4" id="KW-0378">Hydrolase</keyword>
<dbReference type="Pfam" id="PF04231">
    <property type="entry name" value="Endonuclease_1"/>
    <property type="match status" value="1"/>
</dbReference>
<comment type="similarity">
    <text evidence="1">Belongs to the EndA/NucM nuclease family.</text>
</comment>
<evidence type="ECO:0000259" key="6">
    <source>
        <dbReference type="PROSITE" id="PS50853"/>
    </source>
</evidence>
<reference evidence="7 8" key="1">
    <citation type="submission" date="2023-11" db="EMBL/GenBank/DDBJ databases">
        <title>First isolation, identification, and characterization of non-pathogenic Epilithonimonas ginsengisoli isolated from diseased farmed rainbow trout (Oncorhynchus mykiss) in Chile.</title>
        <authorList>
            <person name="Miranda C.D."/>
            <person name="Irgang R."/>
            <person name="Concha C."/>
            <person name="Rojas R."/>
            <person name="Avendano R."/>
        </authorList>
    </citation>
    <scope>NUCLEOTIDE SEQUENCE [LARGE SCALE GENOMIC DNA]</scope>
    <source>
        <strain evidence="7 8">FP99</strain>
    </source>
</reference>
<sequence length="592" mass="63963">MKKSIFAFFLSFTFSSIFAQLPPNYYSSATGLTGAALKSQLKSIITNGHIDKGYNSLLNGFQSSDKDYFYENDGTVLDMYSENPTGSDPYNFNHGTNTCGSYSNEGDCYNREHIIPQSLFNQNLPMRSDIHFVTPTDGKVNGMRSNYPFGKVGTASFTSLNGSKLGSSVSSGYSGTVFEPIDEFKGDVARMIFYFVTRYETQIAGFSSGNILGNSAYPGLQVWELNQLLSWNTLDPVSSFEIARNNASYVYQGNRNPYIDNPGFVNLVWGSTTIDTQAPSAPLNLVASNPTANTIALGWTASTDNISVTGYDVYVNGVLKATVSGINTTIQNLNPATTYNFYIIAKDAAGNLSTQSNVATGTTLEGSTGGTVTCGTEDFSNIPSTSTSTYSTQTWTSNNIMWTATDARIDETITGKAITVKDGSLTSSAVSGGIQSLTVKTQLKYSGTANNLNVEINGVLIGTIPYSSTVATTTINNINILGIVVIKLINPISGNRVAIDDLSWTCAALSAEESSKTNIFTIYPNPAKNQELFIRGENLKKFTNAKIYDFSGKLILNILNPFKSSNKIDITGFAKGTYMLILDGNYSKFIVD</sequence>
<dbReference type="RefSeq" id="WP_063970321.1">
    <property type="nucleotide sequence ID" value="NZ_JAMXLT020000018.1"/>
</dbReference>
<comment type="caution">
    <text evidence="7">The sequence shown here is derived from an EMBL/GenBank/DDBJ whole genome shotgun (WGS) entry which is preliminary data.</text>
</comment>
<evidence type="ECO:0000256" key="1">
    <source>
        <dbReference type="ARBA" id="ARBA00006429"/>
    </source>
</evidence>
<evidence type="ECO:0000256" key="4">
    <source>
        <dbReference type="ARBA" id="ARBA00022801"/>
    </source>
</evidence>
<accession>A0ABU4JIR2</accession>
<dbReference type="InterPro" id="IPR026444">
    <property type="entry name" value="Secre_tail"/>
</dbReference>
<evidence type="ECO:0000256" key="2">
    <source>
        <dbReference type="ARBA" id="ARBA00022722"/>
    </source>
</evidence>
<dbReference type="Pfam" id="PF18962">
    <property type="entry name" value="Por_Secre_tail"/>
    <property type="match status" value="1"/>
</dbReference>
<dbReference type="CDD" id="cd00063">
    <property type="entry name" value="FN3"/>
    <property type="match status" value="1"/>
</dbReference>
<dbReference type="SUPFAM" id="SSF54060">
    <property type="entry name" value="His-Me finger endonucleases"/>
    <property type="match status" value="1"/>
</dbReference>
<evidence type="ECO:0000313" key="7">
    <source>
        <dbReference type="EMBL" id="MDW8549453.1"/>
    </source>
</evidence>
<gene>
    <name evidence="7" type="ORF">NG800_011060</name>
</gene>
<dbReference type="PANTHER" id="PTHR33607:SF2">
    <property type="entry name" value="ENDONUCLEASE-1"/>
    <property type="match status" value="1"/>
</dbReference>
<feature type="chain" id="PRO_5046629606" evidence="5">
    <location>
        <begin position="20"/>
        <end position="592"/>
    </location>
</feature>
<dbReference type="InterPro" id="IPR013783">
    <property type="entry name" value="Ig-like_fold"/>
</dbReference>
<name>A0ABU4JIR2_9FLAO</name>
<dbReference type="PROSITE" id="PS50853">
    <property type="entry name" value="FN3"/>
    <property type="match status" value="1"/>
</dbReference>
<dbReference type="Gene3D" id="2.60.40.10">
    <property type="entry name" value="Immunoglobulins"/>
    <property type="match status" value="1"/>
</dbReference>
<dbReference type="InterPro" id="IPR007346">
    <property type="entry name" value="Endonuclease-I"/>
</dbReference>
<dbReference type="GO" id="GO:0004519">
    <property type="term" value="F:endonuclease activity"/>
    <property type="evidence" value="ECO:0007669"/>
    <property type="project" value="UniProtKB-KW"/>
</dbReference>
<keyword evidence="7" id="KW-0255">Endonuclease</keyword>
<dbReference type="InterPro" id="IPR044925">
    <property type="entry name" value="His-Me_finger_sf"/>
</dbReference>
<keyword evidence="3 5" id="KW-0732">Signal</keyword>
<dbReference type="Pfam" id="PF00041">
    <property type="entry name" value="fn3"/>
    <property type="match status" value="1"/>
</dbReference>
<feature type="domain" description="Fibronectin type-III" evidence="6">
    <location>
        <begin position="281"/>
        <end position="366"/>
    </location>
</feature>
<protein>
    <submittedName>
        <fullName evidence="7">Endonuclease</fullName>
    </submittedName>
</protein>
<dbReference type="SMART" id="SM00060">
    <property type="entry name" value="FN3"/>
    <property type="match status" value="1"/>
</dbReference>
<evidence type="ECO:0000256" key="3">
    <source>
        <dbReference type="ARBA" id="ARBA00022729"/>
    </source>
</evidence>
<evidence type="ECO:0000256" key="5">
    <source>
        <dbReference type="SAM" id="SignalP"/>
    </source>
</evidence>
<organism evidence="7 8">
    <name type="scientific">Epilithonimonas ginsengisoli</name>
    <dbReference type="NCBI Taxonomy" id="1245592"/>
    <lineage>
        <taxon>Bacteria</taxon>
        <taxon>Pseudomonadati</taxon>
        <taxon>Bacteroidota</taxon>
        <taxon>Flavobacteriia</taxon>
        <taxon>Flavobacteriales</taxon>
        <taxon>Weeksellaceae</taxon>
        <taxon>Chryseobacterium group</taxon>
        <taxon>Epilithonimonas</taxon>
    </lineage>
</organism>